<dbReference type="Gene3D" id="1.10.357.10">
    <property type="entry name" value="Tetracycline Repressor, domain 2"/>
    <property type="match status" value="1"/>
</dbReference>
<keyword evidence="2 4" id="KW-0238">DNA-binding</keyword>
<dbReference type="PROSITE" id="PS01081">
    <property type="entry name" value="HTH_TETR_1"/>
    <property type="match status" value="1"/>
</dbReference>
<evidence type="ECO:0000313" key="7">
    <source>
        <dbReference type="Proteomes" id="UP001501371"/>
    </source>
</evidence>
<dbReference type="InterPro" id="IPR023772">
    <property type="entry name" value="DNA-bd_HTH_TetR-type_CS"/>
</dbReference>
<dbReference type="InterPro" id="IPR050109">
    <property type="entry name" value="HTH-type_TetR-like_transc_reg"/>
</dbReference>
<evidence type="ECO:0000259" key="5">
    <source>
        <dbReference type="PROSITE" id="PS50977"/>
    </source>
</evidence>
<evidence type="ECO:0000256" key="4">
    <source>
        <dbReference type="PROSITE-ProRule" id="PRU00335"/>
    </source>
</evidence>
<dbReference type="PANTHER" id="PTHR30055:SF234">
    <property type="entry name" value="HTH-TYPE TRANSCRIPTIONAL REGULATOR BETI"/>
    <property type="match status" value="1"/>
</dbReference>
<evidence type="ECO:0000256" key="3">
    <source>
        <dbReference type="ARBA" id="ARBA00023163"/>
    </source>
</evidence>
<dbReference type="PROSITE" id="PS50977">
    <property type="entry name" value="HTH_TETR_2"/>
    <property type="match status" value="1"/>
</dbReference>
<gene>
    <name evidence="6" type="ORF">GCM10009654_20130</name>
</gene>
<keyword evidence="3" id="KW-0804">Transcription</keyword>
<reference evidence="6 7" key="1">
    <citation type="journal article" date="2019" name="Int. J. Syst. Evol. Microbiol.">
        <title>The Global Catalogue of Microorganisms (GCM) 10K type strain sequencing project: providing services to taxonomists for standard genome sequencing and annotation.</title>
        <authorList>
            <consortium name="The Broad Institute Genomics Platform"/>
            <consortium name="The Broad Institute Genome Sequencing Center for Infectious Disease"/>
            <person name="Wu L."/>
            <person name="Ma J."/>
        </authorList>
    </citation>
    <scope>NUCLEOTIDE SEQUENCE [LARGE SCALE GENOMIC DNA]</scope>
    <source>
        <strain evidence="6 7">JCM 12696</strain>
    </source>
</reference>
<evidence type="ECO:0000256" key="2">
    <source>
        <dbReference type="ARBA" id="ARBA00023125"/>
    </source>
</evidence>
<dbReference type="SUPFAM" id="SSF46689">
    <property type="entry name" value="Homeodomain-like"/>
    <property type="match status" value="1"/>
</dbReference>
<name>A0ABN1UQP1_9ACTN</name>
<keyword evidence="1" id="KW-0805">Transcription regulation</keyword>
<dbReference type="Proteomes" id="UP001501371">
    <property type="component" value="Unassembled WGS sequence"/>
</dbReference>
<organism evidence="6 7">
    <name type="scientific">Streptomyces hebeiensis</name>
    <dbReference type="NCBI Taxonomy" id="229486"/>
    <lineage>
        <taxon>Bacteria</taxon>
        <taxon>Bacillati</taxon>
        <taxon>Actinomycetota</taxon>
        <taxon>Actinomycetes</taxon>
        <taxon>Kitasatosporales</taxon>
        <taxon>Streptomycetaceae</taxon>
        <taxon>Streptomyces</taxon>
    </lineage>
</organism>
<evidence type="ECO:0000256" key="1">
    <source>
        <dbReference type="ARBA" id="ARBA00023015"/>
    </source>
</evidence>
<proteinExistence type="predicted"/>
<dbReference type="InterPro" id="IPR001647">
    <property type="entry name" value="HTH_TetR"/>
</dbReference>
<dbReference type="PANTHER" id="PTHR30055">
    <property type="entry name" value="HTH-TYPE TRANSCRIPTIONAL REGULATOR RUTR"/>
    <property type="match status" value="1"/>
</dbReference>
<comment type="caution">
    <text evidence="6">The sequence shown here is derived from an EMBL/GenBank/DDBJ whole genome shotgun (WGS) entry which is preliminary data.</text>
</comment>
<keyword evidence="7" id="KW-1185">Reference proteome</keyword>
<protein>
    <submittedName>
        <fullName evidence="6">TetR/AcrR family transcriptional regulator</fullName>
    </submittedName>
</protein>
<accession>A0ABN1UQP1</accession>
<dbReference type="InterPro" id="IPR009057">
    <property type="entry name" value="Homeodomain-like_sf"/>
</dbReference>
<sequence>MDTSGVKVGRDSGAAARILTAAKELVLKRGVKGVTVAEIAARAHVGKGTAYLYWPAKEDLVFGLFAREFLAFVDDEINALTSEAELIRPHRLCPQLVRSALDRPFVRAMVVDDADVLGAVAHHPRSEELRATLNPAALLNAALPMWRRHGFVSTGGTAEEQAYGLQALMVGFSQMLSRTQTPGDITVADPVRAMSAAVTALLGEVPAGAAEVDAATKEGIGLLMERREAVSALVTARETEKAKASAPVQRG</sequence>
<dbReference type="EMBL" id="BAAAKV010000014">
    <property type="protein sequence ID" value="GAA1163334.1"/>
    <property type="molecule type" value="Genomic_DNA"/>
</dbReference>
<feature type="DNA-binding region" description="H-T-H motif" evidence="4">
    <location>
        <begin position="35"/>
        <end position="54"/>
    </location>
</feature>
<feature type="domain" description="HTH tetR-type" evidence="5">
    <location>
        <begin position="12"/>
        <end position="72"/>
    </location>
</feature>
<evidence type="ECO:0000313" key="6">
    <source>
        <dbReference type="EMBL" id="GAA1163334.1"/>
    </source>
</evidence>
<dbReference type="Pfam" id="PF00440">
    <property type="entry name" value="TetR_N"/>
    <property type="match status" value="1"/>
</dbReference>
<dbReference type="PRINTS" id="PR00455">
    <property type="entry name" value="HTHTETR"/>
</dbReference>
<dbReference type="RefSeq" id="WP_344273305.1">
    <property type="nucleotide sequence ID" value="NZ_BAAAKV010000014.1"/>
</dbReference>